<protein>
    <recommendedName>
        <fullName evidence="3">GIY-YIG domain-containing protein</fullName>
    </recommendedName>
</protein>
<name>A0ABX9N9L0_9MICO</name>
<gene>
    <name evidence="1" type="ORF">DZF98_00310</name>
</gene>
<reference evidence="1 2" key="1">
    <citation type="submission" date="2018-08" db="EMBL/GenBank/DDBJ databases">
        <title>Genome Sequence of Clavibacter michiganensis Subspecies type strains, and the Atypical Peach-Colored Strains Isolated from Tomato.</title>
        <authorList>
            <person name="Osdaghi E."/>
            <person name="Portier P."/>
            <person name="Briand M."/>
            <person name="Jacques M.-A."/>
        </authorList>
    </citation>
    <scope>NUCLEOTIDE SEQUENCE [LARGE SCALE GENOMIC DNA]</scope>
    <source>
        <strain evidence="1 2">CFBP 8216</strain>
    </source>
</reference>
<accession>A0ABX9N9L0</accession>
<proteinExistence type="predicted"/>
<sequence length="117" mass="12865">MRSGDRIVYVGMAGERAGSGKPSGMRGRLARYTSGKAAASGFGEAALDRALADVAFVRQQLTALEQGKPRRTTEWSQDAIGWHEIELRWTICTDAGAARVLEKQIVQLLRPHGIWNR</sequence>
<keyword evidence="2" id="KW-1185">Reference proteome</keyword>
<dbReference type="EMBL" id="QWEE01000001">
    <property type="protein sequence ID" value="RII94911.1"/>
    <property type="molecule type" value="Genomic_DNA"/>
</dbReference>
<evidence type="ECO:0000313" key="1">
    <source>
        <dbReference type="EMBL" id="RII94911.1"/>
    </source>
</evidence>
<organism evidence="1 2">
    <name type="scientific">Clavibacter californiensis</name>
    <dbReference type="NCBI Taxonomy" id="1401995"/>
    <lineage>
        <taxon>Bacteria</taxon>
        <taxon>Bacillati</taxon>
        <taxon>Actinomycetota</taxon>
        <taxon>Actinomycetes</taxon>
        <taxon>Micrococcales</taxon>
        <taxon>Microbacteriaceae</taxon>
        <taxon>Clavibacter</taxon>
    </lineage>
</organism>
<comment type="caution">
    <text evidence="1">The sequence shown here is derived from an EMBL/GenBank/DDBJ whole genome shotgun (WGS) entry which is preliminary data.</text>
</comment>
<dbReference type="Proteomes" id="UP000265355">
    <property type="component" value="Unassembled WGS sequence"/>
</dbReference>
<evidence type="ECO:0008006" key="3">
    <source>
        <dbReference type="Google" id="ProtNLM"/>
    </source>
</evidence>
<evidence type="ECO:0000313" key="2">
    <source>
        <dbReference type="Proteomes" id="UP000265355"/>
    </source>
</evidence>